<evidence type="ECO:0000256" key="1">
    <source>
        <dbReference type="ARBA" id="ARBA00022722"/>
    </source>
</evidence>
<sequence length="154" mass="17282">MTPFRSLSLRVAGLALMLGLGAAHAAPDCKDAAATVNRDTGRQLDERQLADVLVSLNRSGRLPASFVTKREAREAGWRPGRSLWSVQALYGNSIGGDRFGNRERRLPIDAWREADLDYRGGKRNAKRLLFADSGRRFVTVDHYQTFREIPPCRR</sequence>
<dbReference type="Gene3D" id="3.40.20.20">
    <property type="match status" value="2"/>
</dbReference>
<gene>
    <name evidence="4" type="ORF">DWG20_15185</name>
</gene>
<evidence type="ECO:0000256" key="3">
    <source>
        <dbReference type="SAM" id="SignalP"/>
    </source>
</evidence>
<dbReference type="EMBL" id="CP031337">
    <property type="protein sequence ID" value="AXK40657.1"/>
    <property type="molecule type" value="Genomic_DNA"/>
</dbReference>
<dbReference type="GO" id="GO:0003723">
    <property type="term" value="F:RNA binding"/>
    <property type="evidence" value="ECO:0007669"/>
    <property type="project" value="InterPro"/>
</dbReference>
<dbReference type="GO" id="GO:0004521">
    <property type="term" value="F:RNA endonuclease activity"/>
    <property type="evidence" value="ECO:0007669"/>
    <property type="project" value="InterPro"/>
</dbReference>
<proteinExistence type="predicted"/>
<dbReference type="InterPro" id="IPR016191">
    <property type="entry name" value="Ribonuclease/ribotoxin"/>
</dbReference>
<dbReference type="KEGG" id="ccah:DWG20_15185"/>
<keyword evidence="2" id="KW-0378">Hydrolase</keyword>
<accession>A0A345Y9Q5</accession>
<dbReference type="InterPro" id="IPR000026">
    <property type="entry name" value="N1-like"/>
</dbReference>
<evidence type="ECO:0000256" key="2">
    <source>
        <dbReference type="ARBA" id="ARBA00022801"/>
    </source>
</evidence>
<dbReference type="InterPro" id="IPR053753">
    <property type="entry name" value="RNase_N1/T1-like_sf"/>
</dbReference>
<dbReference type="OrthoDB" id="5326845at2"/>
<dbReference type="RefSeq" id="WP_115434584.1">
    <property type="nucleotide sequence ID" value="NZ_CP031337.1"/>
</dbReference>
<dbReference type="Pfam" id="PF00545">
    <property type="entry name" value="Ribonuclease"/>
    <property type="match status" value="1"/>
</dbReference>
<dbReference type="AlphaFoldDB" id="A0A345Y9Q5"/>
<dbReference type="Proteomes" id="UP000254537">
    <property type="component" value="Chromosome"/>
</dbReference>
<evidence type="ECO:0000313" key="5">
    <source>
        <dbReference type="Proteomes" id="UP000254537"/>
    </source>
</evidence>
<keyword evidence="3" id="KW-0732">Signal</keyword>
<feature type="signal peptide" evidence="3">
    <location>
        <begin position="1"/>
        <end position="25"/>
    </location>
</feature>
<protein>
    <submittedName>
        <fullName evidence="4">Ribonuclease</fullName>
    </submittedName>
</protein>
<reference evidence="4 5" key="1">
    <citation type="submission" date="2018-07" db="EMBL/GenBank/DDBJ databases">
        <title>Crenobacter cavernae sp. nov., isolated from a karst cave.</title>
        <authorList>
            <person name="Zhu H."/>
        </authorList>
    </citation>
    <scope>NUCLEOTIDE SEQUENCE [LARGE SCALE GENOMIC DNA]</scope>
    <source>
        <strain evidence="4 5">K1W11S-77</strain>
    </source>
</reference>
<feature type="chain" id="PRO_5016939502" evidence="3">
    <location>
        <begin position="26"/>
        <end position="154"/>
    </location>
</feature>
<keyword evidence="1" id="KW-0540">Nuclease</keyword>
<name>A0A345Y9Q5_9NEIS</name>
<organism evidence="4 5">
    <name type="scientific">Crenobacter cavernae</name>
    <dbReference type="NCBI Taxonomy" id="2290923"/>
    <lineage>
        <taxon>Bacteria</taxon>
        <taxon>Pseudomonadati</taxon>
        <taxon>Pseudomonadota</taxon>
        <taxon>Betaproteobacteria</taxon>
        <taxon>Neisseriales</taxon>
        <taxon>Neisseriaceae</taxon>
        <taxon>Crenobacter</taxon>
    </lineage>
</organism>
<dbReference type="GO" id="GO:0016787">
    <property type="term" value="F:hydrolase activity"/>
    <property type="evidence" value="ECO:0007669"/>
    <property type="project" value="UniProtKB-KW"/>
</dbReference>
<dbReference type="SUPFAM" id="SSF53933">
    <property type="entry name" value="Microbial ribonucleases"/>
    <property type="match status" value="1"/>
</dbReference>
<evidence type="ECO:0000313" key="4">
    <source>
        <dbReference type="EMBL" id="AXK40657.1"/>
    </source>
</evidence>